<sequence length="375" mass="42210">MDPFQIPPEIDENNACRLVIDVTSFSTIEDGRVVYRKGKNLEWWVDSEEYSIIDMEEDVSKHFSWASYQETNFWFQNQNGDTTRLATDQELITLLRASKIVKFIMTVDRCEHVDVPVNGTQMADNELQVMGNELQVHVSNERDLLHVPSRVLAVEYEDQEWAHEPELGVTAAGPPRVEEEEEHYMEPGFDPEGDDPIGADEEWRYFKQQQKEKRTVENNRVQKEYQGKDPDAVPSDEATMVGEAYVAHTTYDRDNPEIKAGSTFVDKDAFKLVIKQYAITREFQATTSTFKKPSQKSKKDGTSSTLVAEAPATISTSLVSHSPGSPGPITRRMAASTSTPTKPPETQLSPGPTTRSMAAQLHISPGGIARRRIIS</sequence>
<evidence type="ECO:0000313" key="3">
    <source>
        <dbReference type="Proteomes" id="UP000823388"/>
    </source>
</evidence>
<feature type="compositionally biased region" description="Polar residues" evidence="1">
    <location>
        <begin position="314"/>
        <end position="323"/>
    </location>
</feature>
<feature type="region of interest" description="Disordered" evidence="1">
    <location>
        <begin position="314"/>
        <end position="354"/>
    </location>
</feature>
<dbReference type="AlphaFoldDB" id="A0A8T0UTA7"/>
<dbReference type="EMBL" id="CM029041">
    <property type="protein sequence ID" value="KAG2625517.1"/>
    <property type="molecule type" value="Genomic_DNA"/>
</dbReference>
<feature type="compositionally biased region" description="Polar residues" evidence="1">
    <location>
        <begin position="335"/>
        <end position="354"/>
    </location>
</feature>
<dbReference type="Proteomes" id="UP000823388">
    <property type="component" value="Chromosome 3K"/>
</dbReference>
<evidence type="ECO:0000313" key="2">
    <source>
        <dbReference type="EMBL" id="KAG2625517.1"/>
    </source>
</evidence>
<keyword evidence="3" id="KW-1185">Reference proteome</keyword>
<organism evidence="2 3">
    <name type="scientific">Panicum virgatum</name>
    <name type="common">Blackwell switchgrass</name>
    <dbReference type="NCBI Taxonomy" id="38727"/>
    <lineage>
        <taxon>Eukaryota</taxon>
        <taxon>Viridiplantae</taxon>
        <taxon>Streptophyta</taxon>
        <taxon>Embryophyta</taxon>
        <taxon>Tracheophyta</taxon>
        <taxon>Spermatophyta</taxon>
        <taxon>Magnoliopsida</taxon>
        <taxon>Liliopsida</taxon>
        <taxon>Poales</taxon>
        <taxon>Poaceae</taxon>
        <taxon>PACMAD clade</taxon>
        <taxon>Panicoideae</taxon>
        <taxon>Panicodae</taxon>
        <taxon>Paniceae</taxon>
        <taxon>Panicinae</taxon>
        <taxon>Panicum</taxon>
        <taxon>Panicum sect. Hiantes</taxon>
    </lineage>
</organism>
<reference evidence="2" key="1">
    <citation type="submission" date="2020-05" db="EMBL/GenBank/DDBJ databases">
        <title>WGS assembly of Panicum virgatum.</title>
        <authorList>
            <person name="Lovell J.T."/>
            <person name="Jenkins J."/>
            <person name="Shu S."/>
            <person name="Juenger T.E."/>
            <person name="Schmutz J."/>
        </authorList>
    </citation>
    <scope>NUCLEOTIDE SEQUENCE</scope>
    <source>
        <strain evidence="2">AP13</strain>
    </source>
</reference>
<proteinExistence type="predicted"/>
<accession>A0A8T0UTA7</accession>
<name>A0A8T0UTA7_PANVG</name>
<comment type="caution">
    <text evidence="2">The sequence shown here is derived from an EMBL/GenBank/DDBJ whole genome shotgun (WGS) entry which is preliminary data.</text>
</comment>
<protein>
    <submittedName>
        <fullName evidence="2">Uncharacterized protein</fullName>
    </submittedName>
</protein>
<evidence type="ECO:0000256" key="1">
    <source>
        <dbReference type="SAM" id="MobiDB-lite"/>
    </source>
</evidence>
<gene>
    <name evidence="2" type="ORF">PVAP13_3KG208527</name>
</gene>